<dbReference type="SUPFAM" id="SSF53474">
    <property type="entry name" value="alpha/beta-Hydrolases"/>
    <property type="match status" value="1"/>
</dbReference>
<dbReference type="GO" id="GO:0004252">
    <property type="term" value="F:serine-type endopeptidase activity"/>
    <property type="evidence" value="ECO:0007669"/>
    <property type="project" value="TreeGrafter"/>
</dbReference>
<reference evidence="5" key="1">
    <citation type="submission" date="2016-11" db="EMBL/GenBank/DDBJ databases">
        <authorList>
            <person name="Varghese N."/>
            <person name="Submissions S."/>
        </authorList>
    </citation>
    <scope>NUCLEOTIDE SEQUENCE [LARGE SCALE GENOMIC DNA]</scope>
    <source>
        <strain evidence="5">DSM 22363</strain>
    </source>
</reference>
<dbReference type="Pfam" id="PF00326">
    <property type="entry name" value="Peptidase_S9"/>
    <property type="match status" value="1"/>
</dbReference>
<dbReference type="PANTHER" id="PTHR42776">
    <property type="entry name" value="SERINE PEPTIDASE S9 FAMILY MEMBER"/>
    <property type="match status" value="1"/>
</dbReference>
<dbReference type="STRING" id="1123272.SAMN02745824_0759"/>
<evidence type="ECO:0000259" key="3">
    <source>
        <dbReference type="Pfam" id="PF00326"/>
    </source>
</evidence>
<dbReference type="Proteomes" id="UP000185192">
    <property type="component" value="Unassembled WGS sequence"/>
</dbReference>
<dbReference type="InterPro" id="IPR001375">
    <property type="entry name" value="Peptidase_S9_cat"/>
</dbReference>
<sequence>MIGPLLASILFVTSTQSQEIPARTVEKPAPTEGARTASKSQLSAEKLPLEAFAKLPFIEMIELSPNGQYFAGVFGVKGEQRILISPLNFDRTKIKMLPIPDETEISRIRWINDDNILISMYGLTRVFDDRWYISRIFGVNRKTGEFTKLLTRQTGQNAAQVIWTPSDGSAEILAAGQGSIYSDEDEFWPGVFRVNVETGKQKRVLKGKQYVTRWGADGSGNVRFGLGYNDRNQTSRLLYAKEGSRAFRTVDKADLGEEESLDVPFYFVPGTDNGWMIRDNAEGKSVIMEHNIATGEDVRTVYENPDSDVIRVKMSHDRSKLLGVRLNAKDNDFEWLDPKVKQAQEVLDEAATNANARIVSLSRDQTKMLVRIGTADNPGLIYFYDHAKGNLSKLASVNEAIGDRRLARAKYVQYEARDGLEIEGVLTLPRGRVAKDLPFIVLPHGGPWSHDSLSYDYWAQFLANMGYAVLQPNFRGSTGYGQAFVKKGQGQMGFAMQDDISDGVRWAVDQGIANPDRVCIMGASYGGYAAMWGIAKDPDQYRCAIAISGVAALRREVNDFGGSIRENLYRKQWRRMTPDFRAVSPLYAIDRIKAPLLLVHGKKDVTVDHGQSSKMYKAMKKAGKAVDFVSLEKADHYFTREADRMALLQSIENFLLTHNPPD</sequence>
<feature type="domain" description="Peptidase S9 prolyl oligopeptidase catalytic" evidence="3">
    <location>
        <begin position="455"/>
        <end position="657"/>
    </location>
</feature>
<feature type="region of interest" description="Disordered" evidence="2">
    <location>
        <begin position="21"/>
        <end position="41"/>
    </location>
</feature>
<dbReference type="GO" id="GO:0004177">
    <property type="term" value="F:aminopeptidase activity"/>
    <property type="evidence" value="ECO:0007669"/>
    <property type="project" value="UniProtKB-KW"/>
</dbReference>
<dbReference type="SUPFAM" id="SSF82171">
    <property type="entry name" value="DPP6 N-terminal domain-like"/>
    <property type="match status" value="1"/>
</dbReference>
<proteinExistence type="predicted"/>
<dbReference type="InterPro" id="IPR029058">
    <property type="entry name" value="AB_hydrolase_fold"/>
</dbReference>
<evidence type="ECO:0000256" key="2">
    <source>
        <dbReference type="SAM" id="MobiDB-lite"/>
    </source>
</evidence>
<keyword evidence="1" id="KW-0378">Hydrolase</keyword>
<protein>
    <submittedName>
        <fullName evidence="4">Dipeptidyl aminopeptidase/acylaminoacyl peptidase</fullName>
    </submittedName>
</protein>
<dbReference type="EMBL" id="FSQW01000001">
    <property type="protein sequence ID" value="SIN60865.1"/>
    <property type="molecule type" value="Genomic_DNA"/>
</dbReference>
<dbReference type="AlphaFoldDB" id="A0A1N6CQZ6"/>
<dbReference type="GO" id="GO:0006508">
    <property type="term" value="P:proteolysis"/>
    <property type="evidence" value="ECO:0007669"/>
    <property type="project" value="InterPro"/>
</dbReference>
<accession>A0A1N6CQZ6</accession>
<dbReference type="Gene3D" id="3.40.50.1820">
    <property type="entry name" value="alpha/beta hydrolase"/>
    <property type="match status" value="1"/>
</dbReference>
<organism evidence="4 5">
    <name type="scientific">Parasphingorhabdus marina DSM 22363</name>
    <dbReference type="NCBI Taxonomy" id="1123272"/>
    <lineage>
        <taxon>Bacteria</taxon>
        <taxon>Pseudomonadati</taxon>
        <taxon>Pseudomonadota</taxon>
        <taxon>Alphaproteobacteria</taxon>
        <taxon>Sphingomonadales</taxon>
        <taxon>Sphingomonadaceae</taxon>
        <taxon>Parasphingorhabdus</taxon>
    </lineage>
</organism>
<name>A0A1N6CQZ6_9SPHN</name>
<keyword evidence="4" id="KW-0031">Aminopeptidase</keyword>
<evidence type="ECO:0000256" key="1">
    <source>
        <dbReference type="ARBA" id="ARBA00022801"/>
    </source>
</evidence>
<dbReference type="PANTHER" id="PTHR42776:SF27">
    <property type="entry name" value="DIPEPTIDYL PEPTIDASE FAMILY MEMBER 6"/>
    <property type="match status" value="1"/>
</dbReference>
<keyword evidence="4" id="KW-0645">Protease</keyword>
<evidence type="ECO:0000313" key="4">
    <source>
        <dbReference type="EMBL" id="SIN60865.1"/>
    </source>
</evidence>
<keyword evidence="5" id="KW-1185">Reference proteome</keyword>
<gene>
    <name evidence="4" type="ORF">SAMN02745824_0759</name>
</gene>
<evidence type="ECO:0000313" key="5">
    <source>
        <dbReference type="Proteomes" id="UP000185192"/>
    </source>
</evidence>